<feature type="transmembrane region" description="Helical" evidence="2">
    <location>
        <begin position="136"/>
        <end position="165"/>
    </location>
</feature>
<reference evidence="3 4" key="1">
    <citation type="submission" date="2019-09" db="EMBL/GenBank/DDBJ databases">
        <title>Draft genome sequencing and comparative genomics of hatchery-associated Vibrios.</title>
        <authorList>
            <person name="Kehlet-Delgado H."/>
            <person name="Mueller R.S."/>
        </authorList>
    </citation>
    <scope>NUCLEOTIDE SEQUENCE [LARGE SCALE GENOMIC DNA]</scope>
    <source>
        <strain evidence="3 4">081416A</strain>
    </source>
</reference>
<dbReference type="EMBL" id="VTYF01000015">
    <property type="protein sequence ID" value="NOI11221.1"/>
    <property type="molecule type" value="Genomic_DNA"/>
</dbReference>
<dbReference type="InterPro" id="IPR022266">
    <property type="entry name" value="DtrJ-like"/>
</dbReference>
<sequence>MSRPQTNDRPARPQAKTAESSASEQKGLFVNIIEFPCLVVKTLSFSLLISIVVALVGVTWFWPDEGVNHELRTLEQELSELAYELRNFGSGFSAWVDSVISKMMQWPWFAETIGKGVTWLFGWFSDKAIMYGQVTYYATLIFIVRLGVIISSIPILIIWIVVGVVCGLTERDLRRHNAALESSTVFNLAVTHVKFPFLICIAIYLSFPTRAYAILATLPVCIGTFLLVYLAIGHYKKRL</sequence>
<keyword evidence="2" id="KW-1133">Transmembrane helix</keyword>
<feature type="transmembrane region" description="Helical" evidence="2">
    <location>
        <begin position="38"/>
        <end position="62"/>
    </location>
</feature>
<keyword evidence="2" id="KW-0812">Transmembrane</keyword>
<gene>
    <name evidence="3" type="ORF">F0254_20510</name>
</gene>
<feature type="transmembrane region" description="Helical" evidence="2">
    <location>
        <begin position="211"/>
        <end position="232"/>
    </location>
</feature>
<evidence type="ECO:0000313" key="4">
    <source>
        <dbReference type="Proteomes" id="UP000532247"/>
    </source>
</evidence>
<dbReference type="Pfam" id="PF14348">
    <property type="entry name" value="DtrJ-like"/>
    <property type="match status" value="1"/>
</dbReference>
<dbReference type="RefSeq" id="WP_025443199.1">
    <property type="nucleotide sequence ID" value="NZ_JAFLNX010000017.1"/>
</dbReference>
<organism evidence="3 4">
    <name type="scientific">Vibrio alginolyticus</name>
    <dbReference type="NCBI Taxonomy" id="663"/>
    <lineage>
        <taxon>Bacteria</taxon>
        <taxon>Pseudomonadati</taxon>
        <taxon>Pseudomonadota</taxon>
        <taxon>Gammaproteobacteria</taxon>
        <taxon>Vibrionales</taxon>
        <taxon>Vibrionaceae</taxon>
        <taxon>Vibrio</taxon>
    </lineage>
</organism>
<proteinExistence type="predicted"/>
<protein>
    <submittedName>
        <fullName evidence="3">DUF4400 domain-containing protein</fullName>
    </submittedName>
</protein>
<name>A0A7Y4B7F3_VIBAL</name>
<evidence type="ECO:0000313" key="3">
    <source>
        <dbReference type="EMBL" id="NOI11221.1"/>
    </source>
</evidence>
<feature type="region of interest" description="Disordered" evidence="1">
    <location>
        <begin position="1"/>
        <end position="20"/>
    </location>
</feature>
<dbReference type="AlphaFoldDB" id="A0A7Y4B7F3"/>
<accession>A0A7Y4B7F3</accession>
<keyword evidence="2" id="KW-0472">Membrane</keyword>
<dbReference type="Proteomes" id="UP000532247">
    <property type="component" value="Unassembled WGS sequence"/>
</dbReference>
<evidence type="ECO:0000256" key="1">
    <source>
        <dbReference type="SAM" id="MobiDB-lite"/>
    </source>
</evidence>
<comment type="caution">
    <text evidence="3">The sequence shown here is derived from an EMBL/GenBank/DDBJ whole genome shotgun (WGS) entry which is preliminary data.</text>
</comment>
<feature type="transmembrane region" description="Helical" evidence="2">
    <location>
        <begin position="185"/>
        <end position="205"/>
    </location>
</feature>
<evidence type="ECO:0000256" key="2">
    <source>
        <dbReference type="SAM" id="Phobius"/>
    </source>
</evidence>